<dbReference type="GO" id="GO:0003677">
    <property type="term" value="F:DNA binding"/>
    <property type="evidence" value="ECO:0007669"/>
    <property type="project" value="UniProtKB-KW"/>
</dbReference>
<evidence type="ECO:0000313" key="11">
    <source>
        <dbReference type="EMBL" id="KAE8655280.1"/>
    </source>
</evidence>
<keyword evidence="12" id="KW-1185">Reference proteome</keyword>
<evidence type="ECO:0000313" key="12">
    <source>
        <dbReference type="Proteomes" id="UP000436088"/>
    </source>
</evidence>
<name>A0A6A2WN90_HIBSY</name>
<feature type="domain" description="HTH myb-type" evidence="10">
    <location>
        <begin position="63"/>
        <end position="117"/>
    </location>
</feature>
<keyword evidence="8" id="KW-0539">Nucleus</keyword>
<dbReference type="InterPro" id="IPR017930">
    <property type="entry name" value="Myb_dom"/>
</dbReference>
<keyword evidence="5" id="KW-0238">DNA-binding</keyword>
<dbReference type="FunFam" id="1.10.10.60:FF:000388">
    <property type="entry name" value="Transcription factor RAX2"/>
    <property type="match status" value="1"/>
</dbReference>
<sequence>MGRAPCCDKENAKKGPWSTEEDSKLKDYIEKYGTGGNWIALPQKAGLKRCGKSCRLRWLNYLRPNIKHGDFTDEEDKIICSLFASIGSRWSIIAAQLPGRTDNDIKNYWNTKLKKKLMAMTMTSQSQRKPPPLPPFHHTPSISFSSLYKDYTTYYTTTGSFTAFEPMSSVQPGVLNNDNTTLATNSSFSHTPESLVSYMQYHPAKENFLMFGSGELSCSFSDGSSSQISYGREIKQENISNFQGLGASNGYEDNLKFMLSHGCTNTGGEDVNQWTEKPSGYNLGKNLDHVKKLISSSSINGCNDNFIDENKTEDSHVLLLLNPLTAGVTSERFDGVRAKGEGFWIDGFDIV</sequence>
<dbReference type="FunFam" id="1.10.10.60:FF:000015">
    <property type="entry name" value="Transcription factor RAX3"/>
    <property type="match status" value="1"/>
</dbReference>
<dbReference type="AlphaFoldDB" id="A0A6A2WN90"/>
<evidence type="ECO:0000256" key="1">
    <source>
        <dbReference type="ARBA" id="ARBA00004123"/>
    </source>
</evidence>
<proteinExistence type="predicted"/>
<accession>A0A6A2WN90</accession>
<dbReference type="InterPro" id="IPR009057">
    <property type="entry name" value="Homeodomain-like_sf"/>
</dbReference>
<dbReference type="EMBL" id="VEPZ02001781">
    <property type="protein sequence ID" value="KAE8655280.1"/>
    <property type="molecule type" value="Genomic_DNA"/>
</dbReference>
<dbReference type="PROSITE" id="PS51294">
    <property type="entry name" value="HTH_MYB"/>
    <property type="match status" value="2"/>
</dbReference>
<evidence type="ECO:0000256" key="3">
    <source>
        <dbReference type="ARBA" id="ARBA00022737"/>
    </source>
</evidence>
<reference evidence="11" key="1">
    <citation type="submission" date="2019-09" db="EMBL/GenBank/DDBJ databases">
        <title>Draft genome information of white flower Hibiscus syriacus.</title>
        <authorList>
            <person name="Kim Y.-M."/>
        </authorList>
    </citation>
    <scope>NUCLEOTIDE SEQUENCE [LARGE SCALE GENOMIC DNA]</scope>
    <source>
        <strain evidence="11">YM2019G1</strain>
    </source>
</reference>
<keyword evidence="2" id="KW-0217">Developmental protein</keyword>
<dbReference type="Pfam" id="PF00249">
    <property type="entry name" value="Myb_DNA-binding"/>
    <property type="match status" value="2"/>
</dbReference>
<feature type="domain" description="Myb-like" evidence="9">
    <location>
        <begin position="9"/>
        <end position="62"/>
    </location>
</feature>
<evidence type="ECO:0000256" key="4">
    <source>
        <dbReference type="ARBA" id="ARBA00023015"/>
    </source>
</evidence>
<evidence type="ECO:0000256" key="2">
    <source>
        <dbReference type="ARBA" id="ARBA00022473"/>
    </source>
</evidence>
<keyword evidence="4" id="KW-0805">Transcription regulation</keyword>
<protein>
    <submittedName>
        <fullName evidence="11">Transcription factor RAX2</fullName>
    </submittedName>
</protein>
<keyword evidence="6" id="KW-0010">Activator</keyword>
<keyword evidence="3" id="KW-0677">Repeat</keyword>
<evidence type="ECO:0000259" key="10">
    <source>
        <dbReference type="PROSITE" id="PS51294"/>
    </source>
</evidence>
<dbReference type="GO" id="GO:0005634">
    <property type="term" value="C:nucleus"/>
    <property type="evidence" value="ECO:0007669"/>
    <property type="project" value="UniProtKB-SubCell"/>
</dbReference>
<evidence type="ECO:0000256" key="7">
    <source>
        <dbReference type="ARBA" id="ARBA00023163"/>
    </source>
</evidence>
<dbReference type="SMART" id="SM00717">
    <property type="entry name" value="SANT"/>
    <property type="match status" value="2"/>
</dbReference>
<evidence type="ECO:0000256" key="6">
    <source>
        <dbReference type="ARBA" id="ARBA00023159"/>
    </source>
</evidence>
<comment type="subcellular location">
    <subcellularLocation>
        <location evidence="1">Nucleus</location>
    </subcellularLocation>
</comment>
<gene>
    <name evidence="11" type="ORF">F3Y22_tig00117032pilonHSYRG00010</name>
</gene>
<dbReference type="SUPFAM" id="SSF46689">
    <property type="entry name" value="Homeodomain-like"/>
    <property type="match status" value="1"/>
</dbReference>
<dbReference type="PANTHER" id="PTHR48000">
    <property type="entry name" value="OS09G0431300 PROTEIN"/>
    <property type="match status" value="1"/>
</dbReference>
<evidence type="ECO:0000256" key="5">
    <source>
        <dbReference type="ARBA" id="ARBA00023125"/>
    </source>
</evidence>
<evidence type="ECO:0000259" key="9">
    <source>
        <dbReference type="PROSITE" id="PS50090"/>
    </source>
</evidence>
<organism evidence="11 12">
    <name type="scientific">Hibiscus syriacus</name>
    <name type="common">Rose of Sharon</name>
    <dbReference type="NCBI Taxonomy" id="106335"/>
    <lineage>
        <taxon>Eukaryota</taxon>
        <taxon>Viridiplantae</taxon>
        <taxon>Streptophyta</taxon>
        <taxon>Embryophyta</taxon>
        <taxon>Tracheophyta</taxon>
        <taxon>Spermatophyta</taxon>
        <taxon>Magnoliopsida</taxon>
        <taxon>eudicotyledons</taxon>
        <taxon>Gunneridae</taxon>
        <taxon>Pentapetalae</taxon>
        <taxon>rosids</taxon>
        <taxon>malvids</taxon>
        <taxon>Malvales</taxon>
        <taxon>Malvaceae</taxon>
        <taxon>Malvoideae</taxon>
        <taxon>Hibiscus</taxon>
    </lineage>
</organism>
<dbReference type="CDD" id="cd00167">
    <property type="entry name" value="SANT"/>
    <property type="match status" value="2"/>
</dbReference>
<dbReference type="PANTHER" id="PTHR48000:SF72">
    <property type="entry name" value="TRANSCRIPTION FACTOR RAX2-LIKE"/>
    <property type="match status" value="1"/>
</dbReference>
<dbReference type="InterPro" id="IPR001005">
    <property type="entry name" value="SANT/Myb"/>
</dbReference>
<feature type="domain" description="Myb-like" evidence="9">
    <location>
        <begin position="63"/>
        <end position="113"/>
    </location>
</feature>
<dbReference type="PROSITE" id="PS50090">
    <property type="entry name" value="MYB_LIKE"/>
    <property type="match status" value="2"/>
</dbReference>
<comment type="caution">
    <text evidence="11">The sequence shown here is derived from an EMBL/GenBank/DDBJ whole genome shotgun (WGS) entry which is preliminary data.</text>
</comment>
<dbReference type="Proteomes" id="UP000436088">
    <property type="component" value="Unassembled WGS sequence"/>
</dbReference>
<evidence type="ECO:0000256" key="8">
    <source>
        <dbReference type="ARBA" id="ARBA00023242"/>
    </source>
</evidence>
<keyword evidence="7" id="KW-0804">Transcription</keyword>
<feature type="domain" description="HTH myb-type" evidence="10">
    <location>
        <begin position="9"/>
        <end position="62"/>
    </location>
</feature>
<dbReference type="Gene3D" id="1.10.10.60">
    <property type="entry name" value="Homeodomain-like"/>
    <property type="match status" value="2"/>
</dbReference>